<dbReference type="Gramene" id="Psat07G0558300-T1">
    <property type="protein sequence ID" value="KAI5390327.1"/>
    <property type="gene ID" value="KIW84_075583"/>
</dbReference>
<feature type="region of interest" description="Disordered" evidence="1">
    <location>
        <begin position="111"/>
        <end position="132"/>
    </location>
</feature>
<organism evidence="2 3">
    <name type="scientific">Pisum sativum</name>
    <name type="common">Garden pea</name>
    <name type="synonym">Lathyrus oleraceus</name>
    <dbReference type="NCBI Taxonomy" id="3888"/>
    <lineage>
        <taxon>Eukaryota</taxon>
        <taxon>Viridiplantae</taxon>
        <taxon>Streptophyta</taxon>
        <taxon>Embryophyta</taxon>
        <taxon>Tracheophyta</taxon>
        <taxon>Spermatophyta</taxon>
        <taxon>Magnoliopsida</taxon>
        <taxon>eudicotyledons</taxon>
        <taxon>Gunneridae</taxon>
        <taxon>Pentapetalae</taxon>
        <taxon>rosids</taxon>
        <taxon>fabids</taxon>
        <taxon>Fabales</taxon>
        <taxon>Fabaceae</taxon>
        <taxon>Papilionoideae</taxon>
        <taxon>50 kb inversion clade</taxon>
        <taxon>NPAAA clade</taxon>
        <taxon>Hologalegina</taxon>
        <taxon>IRL clade</taxon>
        <taxon>Fabeae</taxon>
        <taxon>Lathyrus</taxon>
    </lineage>
</organism>
<protein>
    <submittedName>
        <fullName evidence="2">Uncharacterized protein</fullName>
    </submittedName>
</protein>
<reference evidence="2 3" key="1">
    <citation type="journal article" date="2022" name="Nat. Genet.">
        <title>Improved pea reference genome and pan-genome highlight genomic features and evolutionary characteristics.</title>
        <authorList>
            <person name="Yang T."/>
            <person name="Liu R."/>
            <person name="Luo Y."/>
            <person name="Hu S."/>
            <person name="Wang D."/>
            <person name="Wang C."/>
            <person name="Pandey M.K."/>
            <person name="Ge S."/>
            <person name="Xu Q."/>
            <person name="Li N."/>
            <person name="Li G."/>
            <person name="Huang Y."/>
            <person name="Saxena R.K."/>
            <person name="Ji Y."/>
            <person name="Li M."/>
            <person name="Yan X."/>
            <person name="He Y."/>
            <person name="Liu Y."/>
            <person name="Wang X."/>
            <person name="Xiang C."/>
            <person name="Varshney R.K."/>
            <person name="Ding H."/>
            <person name="Gao S."/>
            <person name="Zong X."/>
        </authorList>
    </citation>
    <scope>NUCLEOTIDE SEQUENCE [LARGE SCALE GENOMIC DNA]</scope>
    <source>
        <strain evidence="2 3">cv. Zhongwan 6</strain>
    </source>
</reference>
<dbReference type="Proteomes" id="UP001058974">
    <property type="component" value="Chromosome 7"/>
</dbReference>
<evidence type="ECO:0000313" key="3">
    <source>
        <dbReference type="Proteomes" id="UP001058974"/>
    </source>
</evidence>
<comment type="caution">
    <text evidence="2">The sequence shown here is derived from an EMBL/GenBank/DDBJ whole genome shotgun (WGS) entry which is preliminary data.</text>
</comment>
<name>A0A9D4VVL0_PEA</name>
<dbReference type="AlphaFoldDB" id="A0A9D4VVL0"/>
<sequence>MASSSSQKTHVNVDSGASLWIRPKSSLLREEDLKLIIEQVVDFKSFAANGYPLSGHLKNKALQKEVEEVASKTEIMSTKTRIGGTCQSPVKEIDAEPALKKKNLSKIILPVEEEEEEEEEKEKEEVHMKRKAGQQVETLMSSLVIDSTILIAAALVENTREVT</sequence>
<proteinExistence type="predicted"/>
<evidence type="ECO:0000256" key="1">
    <source>
        <dbReference type="SAM" id="MobiDB-lite"/>
    </source>
</evidence>
<gene>
    <name evidence="2" type="ORF">KIW84_075583</name>
</gene>
<accession>A0A9D4VVL0</accession>
<dbReference type="EMBL" id="JAMSHJ010000007">
    <property type="protein sequence ID" value="KAI5390327.1"/>
    <property type="molecule type" value="Genomic_DNA"/>
</dbReference>
<keyword evidence="3" id="KW-1185">Reference proteome</keyword>
<evidence type="ECO:0000313" key="2">
    <source>
        <dbReference type="EMBL" id="KAI5390327.1"/>
    </source>
</evidence>
<feature type="compositionally biased region" description="Acidic residues" evidence="1">
    <location>
        <begin position="111"/>
        <end position="122"/>
    </location>
</feature>